<protein>
    <submittedName>
        <fullName evidence="1">Uncharacterized protein</fullName>
    </submittedName>
</protein>
<sequence length="249" mass="28891">MDCPLCEVGIVSVLKPSPQWVTYRPVKDILLDLFNEDLNKIDWEHIESLHDVNSMVATFNNYILKLFDLHAPLKKVLIKEKCHPWITDTIKEMIRLRDKWQNRAKATGASQHINSYKELKYLVRAALQKPEHSLPHFCSDPEKINEHFLDVPGSGRVSDADLKYFEHHRFGNTHFQLEPVQEDTSMRPNPVVPQTMHYICACVSTGARTFHRLSMTERDKRYLPGHARVGVDRGELRKHLADCRSPIAY</sequence>
<proteinExistence type="predicted"/>
<dbReference type="Proteomes" id="UP000648187">
    <property type="component" value="Unassembled WGS sequence"/>
</dbReference>
<name>A0A835G535_SPOEX</name>
<dbReference type="EMBL" id="JACKWZ010000604">
    <property type="protein sequence ID" value="KAF9406359.1"/>
    <property type="molecule type" value="Genomic_DNA"/>
</dbReference>
<reference evidence="1" key="1">
    <citation type="submission" date="2020-08" db="EMBL/GenBank/DDBJ databases">
        <title>Spodoptera exigua strain:BAW_Kor-Di-RS1 Genome sequencing and assembly.</title>
        <authorList>
            <person name="Kim J."/>
            <person name="Nam H.Y."/>
            <person name="Kwon M."/>
            <person name="Choi J.H."/>
            <person name="Cho S.R."/>
            <person name="Kim G.-H."/>
        </authorList>
    </citation>
    <scope>NUCLEOTIDE SEQUENCE</scope>
    <source>
        <strain evidence="1">BAW_Kor-Di-RS1</strain>
        <tissue evidence="1">Whole-body</tissue>
    </source>
</reference>
<dbReference type="AlphaFoldDB" id="A0A835G535"/>
<evidence type="ECO:0000313" key="1">
    <source>
        <dbReference type="EMBL" id="KAF9406359.1"/>
    </source>
</evidence>
<accession>A0A835G535</accession>
<organism evidence="1 2">
    <name type="scientific">Spodoptera exigua</name>
    <name type="common">Beet armyworm</name>
    <name type="synonym">Noctua fulgens</name>
    <dbReference type="NCBI Taxonomy" id="7107"/>
    <lineage>
        <taxon>Eukaryota</taxon>
        <taxon>Metazoa</taxon>
        <taxon>Ecdysozoa</taxon>
        <taxon>Arthropoda</taxon>
        <taxon>Hexapoda</taxon>
        <taxon>Insecta</taxon>
        <taxon>Pterygota</taxon>
        <taxon>Neoptera</taxon>
        <taxon>Endopterygota</taxon>
        <taxon>Lepidoptera</taxon>
        <taxon>Glossata</taxon>
        <taxon>Ditrysia</taxon>
        <taxon>Noctuoidea</taxon>
        <taxon>Noctuidae</taxon>
        <taxon>Amphipyrinae</taxon>
        <taxon>Spodoptera</taxon>
    </lineage>
</organism>
<comment type="caution">
    <text evidence="1">The sequence shown here is derived from an EMBL/GenBank/DDBJ whole genome shotgun (WGS) entry which is preliminary data.</text>
</comment>
<gene>
    <name evidence="1" type="ORF">HW555_013240</name>
</gene>
<evidence type="ECO:0000313" key="2">
    <source>
        <dbReference type="Proteomes" id="UP000648187"/>
    </source>
</evidence>
<keyword evidence="2" id="KW-1185">Reference proteome</keyword>